<name>A0ABS5CBH7_9BACL</name>
<dbReference type="InterPro" id="IPR002575">
    <property type="entry name" value="Aminoglycoside_PTrfase"/>
</dbReference>
<evidence type="ECO:0000313" key="3">
    <source>
        <dbReference type="EMBL" id="MBP3963353.1"/>
    </source>
</evidence>
<dbReference type="Gene3D" id="3.90.1200.10">
    <property type="match status" value="1"/>
</dbReference>
<comment type="caution">
    <text evidence="3">The sequence shown here is derived from an EMBL/GenBank/DDBJ whole genome shotgun (WGS) entry which is preliminary data.</text>
</comment>
<proteinExistence type="inferred from homology"/>
<dbReference type="Gene3D" id="3.30.200.20">
    <property type="entry name" value="Phosphorylase Kinase, domain 1"/>
    <property type="match status" value="1"/>
</dbReference>
<comment type="similarity">
    <text evidence="1">Belongs to the pseudomonas-type ThrB family.</text>
</comment>
<organism evidence="3 4">
    <name type="scientific">Paenibacillus lignilyticus</name>
    <dbReference type="NCBI Taxonomy" id="1172615"/>
    <lineage>
        <taxon>Bacteria</taxon>
        <taxon>Bacillati</taxon>
        <taxon>Bacillota</taxon>
        <taxon>Bacilli</taxon>
        <taxon>Bacillales</taxon>
        <taxon>Paenibacillaceae</taxon>
        <taxon>Paenibacillus</taxon>
    </lineage>
</organism>
<dbReference type="Pfam" id="PF01636">
    <property type="entry name" value="APH"/>
    <property type="match status" value="1"/>
</dbReference>
<feature type="domain" description="Aminoglycoside phosphotransferase" evidence="2">
    <location>
        <begin position="28"/>
        <end position="256"/>
    </location>
</feature>
<keyword evidence="4" id="KW-1185">Reference proteome</keyword>
<dbReference type="SUPFAM" id="SSF56112">
    <property type="entry name" value="Protein kinase-like (PK-like)"/>
    <property type="match status" value="1"/>
</dbReference>
<dbReference type="InterPro" id="IPR011009">
    <property type="entry name" value="Kinase-like_dom_sf"/>
</dbReference>
<dbReference type="RefSeq" id="WP_210658370.1">
    <property type="nucleotide sequence ID" value="NZ_JAGKSP010000003.1"/>
</dbReference>
<dbReference type="PANTHER" id="PTHR21064:SF6">
    <property type="entry name" value="AMINOGLYCOSIDE PHOSPHOTRANSFERASE DOMAIN-CONTAINING PROTEIN"/>
    <property type="match status" value="1"/>
</dbReference>
<evidence type="ECO:0000313" key="4">
    <source>
        <dbReference type="Proteomes" id="UP000673394"/>
    </source>
</evidence>
<dbReference type="InterPro" id="IPR050249">
    <property type="entry name" value="Pseudomonas-type_ThrB"/>
</dbReference>
<gene>
    <name evidence="3" type="ORF">I8J30_11620</name>
</gene>
<evidence type="ECO:0000259" key="2">
    <source>
        <dbReference type="Pfam" id="PF01636"/>
    </source>
</evidence>
<dbReference type="EMBL" id="JAGKSP010000003">
    <property type="protein sequence ID" value="MBP3963353.1"/>
    <property type="molecule type" value="Genomic_DNA"/>
</dbReference>
<protein>
    <submittedName>
        <fullName evidence="3">Phosphotransferase</fullName>
    </submittedName>
</protein>
<sequence length="339" mass="39043">MSQIRVGEFAEYLNAYPLDPNWMLRQEESGMNNTTRMVYSDGEKFVLRVYENHRNDAFIRTEHEILYELQRHQLSFEVPRPVLNHASDSVTIGSDGKLAALYRYINGNRPRPDFDSHISGLGYAAGELSLALAGLTLKPETFPQYKPYYELEEIHGSMSAEVLIGLCERSERLLKSREKLDGLQRAREQLAALRNHIAGLQPQWIHGDIVFTNAVAEGDRITGLLDFEFCTMDVRAMELAVALAEFPSEDEEEAFRRIELFCSGYGEAAKLTEEEVQLLPALIKIRMIDVWLHFAGRLFEGMDSEAIWHDQIERASFVCNWVDRWNEELVNLFRRHLIS</sequence>
<dbReference type="PANTHER" id="PTHR21064">
    <property type="entry name" value="AMINOGLYCOSIDE PHOSPHOTRANSFERASE DOMAIN-CONTAINING PROTEIN-RELATED"/>
    <property type="match status" value="1"/>
</dbReference>
<evidence type="ECO:0000256" key="1">
    <source>
        <dbReference type="ARBA" id="ARBA00038240"/>
    </source>
</evidence>
<dbReference type="Proteomes" id="UP000673394">
    <property type="component" value="Unassembled WGS sequence"/>
</dbReference>
<accession>A0ABS5CBH7</accession>
<reference evidence="3 4" key="1">
    <citation type="submission" date="2021-04" db="EMBL/GenBank/DDBJ databases">
        <title>Paenibacillus sp. DLE-14 whole genome sequence.</title>
        <authorList>
            <person name="Ham Y.J."/>
        </authorList>
    </citation>
    <scope>NUCLEOTIDE SEQUENCE [LARGE SCALE GENOMIC DNA]</scope>
    <source>
        <strain evidence="3 4">DLE-14</strain>
    </source>
</reference>